<dbReference type="InterPro" id="IPR054529">
    <property type="entry name" value="TcaA_2nd"/>
</dbReference>
<reference evidence="7" key="2">
    <citation type="journal article" date="2019" name="Int. J. Syst. Evol. Microbiol.">
        <title>The Global Catalogue of Microorganisms (GCM) 10K type strain sequencing project: providing services to taxonomists for standard genome sequencing and annotation.</title>
        <authorList>
            <consortium name="The Broad Institute Genomics Platform"/>
            <consortium name="The Broad Institute Genome Sequencing Center for Infectious Disease"/>
            <person name="Wu L."/>
            <person name="Ma J."/>
        </authorList>
    </citation>
    <scope>NUCLEOTIDE SEQUENCE [LARGE SCALE GENOMIC DNA]</scope>
    <source>
        <strain evidence="7">CCM 8933</strain>
    </source>
</reference>
<reference evidence="5" key="1">
    <citation type="journal article" date="2014" name="Int. J. Syst. Evol. Microbiol.">
        <title>Complete genome of a new Firmicutes species belonging to the dominant human colonic microbiota ('Ruminococcus bicirculans') reveals two chromosomes and a selective capacity to utilize plant glucans.</title>
        <authorList>
            <consortium name="NISC Comparative Sequencing Program"/>
            <person name="Wegmann U."/>
            <person name="Louis P."/>
            <person name="Goesmann A."/>
            <person name="Henrissat B."/>
            <person name="Duncan S.H."/>
            <person name="Flint H.J."/>
        </authorList>
    </citation>
    <scope>NUCLEOTIDE SEQUENCE</scope>
    <source>
        <strain evidence="5">CCM 8933</strain>
    </source>
</reference>
<keyword evidence="2" id="KW-0472">Membrane</keyword>
<evidence type="ECO:0000256" key="2">
    <source>
        <dbReference type="SAM" id="Phobius"/>
    </source>
</evidence>
<name>A0ABW1RWA7_9LACO</name>
<evidence type="ECO:0000313" key="5">
    <source>
        <dbReference type="EMBL" id="MFC6179800.1"/>
    </source>
</evidence>
<keyword evidence="2" id="KW-0812">Transmembrane</keyword>
<evidence type="ECO:0000259" key="4">
    <source>
        <dbReference type="Pfam" id="PF22813"/>
    </source>
</evidence>
<keyword evidence="7" id="KW-1185">Reference proteome</keyword>
<organism evidence="5 7">
    <name type="scientific">Lactiplantibacillus daowaiensis</name>
    <dbReference type="NCBI Taxonomy" id="2559918"/>
    <lineage>
        <taxon>Bacteria</taxon>
        <taxon>Bacillati</taxon>
        <taxon>Bacillota</taxon>
        <taxon>Bacilli</taxon>
        <taxon>Lactobacillales</taxon>
        <taxon>Lactobacillaceae</taxon>
        <taxon>Lactiplantibacillus</taxon>
    </lineage>
</organism>
<feature type="domain" description="Putative zinc-ribbon" evidence="3">
    <location>
        <begin position="18"/>
        <end position="36"/>
    </location>
</feature>
<evidence type="ECO:0000256" key="1">
    <source>
        <dbReference type="SAM" id="MobiDB-lite"/>
    </source>
</evidence>
<dbReference type="PANTHER" id="PTHR40038">
    <property type="entry name" value="MEMBRANE-ASSOCIATED PROTEIN TCAA"/>
    <property type="match status" value="1"/>
</dbReference>
<sequence length="480" mass="52604">MLQHYDQAADDHQSGGFCPNCGQPVAIGDEFCGHCGFNLKAQSTTNQSTPQSSQSTTPQSTRVQRQSSRLPQWAWVTIGIVVVALIGGYLFGRNYYSRTNQLNRDITALKTGKTGVYKQFTTSDPSLKLSAQTIKPLLKRFKTNPQALATFQSQLQTGSMTTDGLFEYEATGKAWLFFDKYQIKVKPVYATLTTNRQGAQLNVNGKRVATSQSTSYSHKFGPYVPGNYTLMAVGTVNGQLLKNTGTVYLHENNATYNLDLRTISFTVSGTPKTKVYLNQHYQGTIGSTGNLAIKDAAWSSNLLLTGKYVVGKKTITSNATKITSADADQTVSVAFPGTMSKSTASDYFNNLFTAISGYTDDGDLADATDDDDNTLDSYFVDGTSNADYQGFAKMAKGYYDNDDVLSVTYTPTVLAVAPATKSQSQVTYDVKYEFENSKDSRIQVFRYTATLEKNGSNMQIVKITPAQKIRAYTSTNDDDD</sequence>
<gene>
    <name evidence="5" type="ORF">ACFP5Y_00830</name>
    <name evidence="6" type="ORF">ACFP5Y_01165</name>
</gene>
<evidence type="ECO:0000259" key="3">
    <source>
        <dbReference type="Pfam" id="PF13248"/>
    </source>
</evidence>
<dbReference type="EMBL" id="JBHSSC010000004">
    <property type="protein sequence ID" value="MFC6179800.1"/>
    <property type="molecule type" value="Genomic_DNA"/>
</dbReference>
<dbReference type="EMBL" id="JBHSSC010000004">
    <property type="protein sequence ID" value="MFC6179864.1"/>
    <property type="molecule type" value="Genomic_DNA"/>
</dbReference>
<dbReference type="InterPro" id="IPR059113">
    <property type="entry name" value="Znf_ribbon"/>
</dbReference>
<comment type="caution">
    <text evidence="5">The sequence shown here is derived from an EMBL/GenBank/DDBJ whole genome shotgun (WGS) entry which is preliminary data.</text>
</comment>
<keyword evidence="2" id="KW-1133">Transmembrane helix</keyword>
<evidence type="ECO:0000313" key="6">
    <source>
        <dbReference type="EMBL" id="MFC6179864.1"/>
    </source>
</evidence>
<dbReference type="Proteomes" id="UP001596282">
    <property type="component" value="Unassembled WGS sequence"/>
</dbReference>
<dbReference type="PANTHER" id="PTHR40038:SF1">
    <property type="entry name" value="MEMBRANE-ASSOCIATED PROTEIN TCAA"/>
    <property type="match status" value="1"/>
</dbReference>
<dbReference type="RefSeq" id="WP_137629210.1">
    <property type="nucleotide sequence ID" value="NZ_BJDJ01000018.1"/>
</dbReference>
<dbReference type="Pfam" id="PF13248">
    <property type="entry name" value="Zn_ribbon_3"/>
    <property type="match status" value="1"/>
</dbReference>
<accession>A0ABW1RWA7</accession>
<proteinExistence type="predicted"/>
<feature type="domain" description="TcaA second" evidence="4">
    <location>
        <begin position="115"/>
        <end position="185"/>
    </location>
</feature>
<reference evidence="5" key="3">
    <citation type="submission" date="2024-09" db="EMBL/GenBank/DDBJ databases">
        <authorList>
            <person name="Sun Q."/>
            <person name="Mori K."/>
        </authorList>
    </citation>
    <scope>NUCLEOTIDE SEQUENCE</scope>
    <source>
        <strain evidence="5">CCM 8933</strain>
    </source>
</reference>
<feature type="region of interest" description="Disordered" evidence="1">
    <location>
        <begin position="43"/>
        <end position="64"/>
    </location>
</feature>
<evidence type="ECO:0000313" key="7">
    <source>
        <dbReference type="Proteomes" id="UP001596282"/>
    </source>
</evidence>
<feature type="transmembrane region" description="Helical" evidence="2">
    <location>
        <begin position="73"/>
        <end position="92"/>
    </location>
</feature>
<protein>
    <submittedName>
        <fullName evidence="5">Zinc ribbon domain-containing protein</fullName>
    </submittedName>
</protein>
<dbReference type="Pfam" id="PF22813">
    <property type="entry name" value="TcaA_2nd"/>
    <property type="match status" value="1"/>
</dbReference>